<dbReference type="AlphaFoldDB" id="A0A4Q2DT63"/>
<sequence>MDLASMDPASLAGLIVELAHGQQAVKYITAASIVLVVANFFDTLPAEASFNYRVVN</sequence>
<organism evidence="1 2">
    <name type="scientific">Candolleomyces aberdarensis</name>
    <dbReference type="NCBI Taxonomy" id="2316362"/>
    <lineage>
        <taxon>Eukaryota</taxon>
        <taxon>Fungi</taxon>
        <taxon>Dikarya</taxon>
        <taxon>Basidiomycota</taxon>
        <taxon>Agaricomycotina</taxon>
        <taxon>Agaricomycetes</taxon>
        <taxon>Agaricomycetidae</taxon>
        <taxon>Agaricales</taxon>
        <taxon>Agaricineae</taxon>
        <taxon>Psathyrellaceae</taxon>
        <taxon>Candolleomyces</taxon>
    </lineage>
</organism>
<evidence type="ECO:0000313" key="1">
    <source>
        <dbReference type="EMBL" id="RXW23459.1"/>
    </source>
</evidence>
<reference evidence="1 2" key="1">
    <citation type="submission" date="2019-01" db="EMBL/GenBank/DDBJ databases">
        <title>Draft genome sequence of Psathyrella aberdarensis IHI B618.</title>
        <authorList>
            <person name="Buettner E."/>
            <person name="Kellner H."/>
        </authorList>
    </citation>
    <scope>NUCLEOTIDE SEQUENCE [LARGE SCALE GENOMIC DNA]</scope>
    <source>
        <strain evidence="1 2">IHI B618</strain>
    </source>
</reference>
<name>A0A4Q2DT63_9AGAR</name>
<comment type="caution">
    <text evidence="1">The sequence shown here is derived from an EMBL/GenBank/DDBJ whole genome shotgun (WGS) entry which is preliminary data.</text>
</comment>
<proteinExistence type="predicted"/>
<evidence type="ECO:0000313" key="2">
    <source>
        <dbReference type="Proteomes" id="UP000290288"/>
    </source>
</evidence>
<keyword evidence="2" id="KW-1185">Reference proteome</keyword>
<accession>A0A4Q2DT63</accession>
<dbReference type="Proteomes" id="UP000290288">
    <property type="component" value="Unassembled WGS sequence"/>
</dbReference>
<dbReference type="EMBL" id="SDEE01000042">
    <property type="protein sequence ID" value="RXW23459.1"/>
    <property type="molecule type" value="Genomic_DNA"/>
</dbReference>
<protein>
    <submittedName>
        <fullName evidence="1">Uncharacterized protein</fullName>
    </submittedName>
</protein>
<gene>
    <name evidence="1" type="ORF">EST38_g2429</name>
</gene>